<reference evidence="2 3" key="1">
    <citation type="submission" date="2019-06" db="EMBL/GenBank/DDBJ databases">
        <title>Sequencing the genomes of 1000 actinobacteria strains.</title>
        <authorList>
            <person name="Klenk H.-P."/>
        </authorList>
    </citation>
    <scope>NUCLEOTIDE SEQUENCE [LARGE SCALE GENOMIC DNA]</scope>
    <source>
        <strain evidence="2 3">DSM 45679</strain>
    </source>
</reference>
<gene>
    <name evidence="2" type="ORF">FB471_3783</name>
</gene>
<dbReference type="Proteomes" id="UP000320876">
    <property type="component" value="Unassembled WGS sequence"/>
</dbReference>
<protein>
    <recommendedName>
        <fullName evidence="4">PH (Pleckstrin Homology) domain-containing protein</fullName>
    </recommendedName>
</protein>
<dbReference type="EMBL" id="VFML01000001">
    <property type="protein sequence ID" value="TQJ04006.1"/>
    <property type="molecule type" value="Genomic_DNA"/>
</dbReference>
<comment type="caution">
    <text evidence="2">The sequence shown here is derived from an EMBL/GenBank/DDBJ whole genome shotgun (WGS) entry which is preliminary data.</text>
</comment>
<feature type="transmembrane region" description="Helical" evidence="1">
    <location>
        <begin position="102"/>
        <end position="121"/>
    </location>
</feature>
<sequence>MPSAETLPPPAEWRRSAGRRVIAAIALLGVVLVLAPLAVAVHSIGAGRFGAGRYCLAVAVIGALVVWMGYETRLRRRTSTQPITHHRGDDGALEIPYSARVYAGYGLITGGLTLLLVLAVIDSVAGGTPGGAYVFGVLALVFGSLPALMATGRFRRGYLRLSPEGLHQRGWTFESFLPWSTVLGVTPRYVGCPIIVVVADEYAPWQRRQFTQLWRQDRLPEVRRKDGKGLVPMIAVPGKFLSVDPTLVYYLLGFYLANPGMRAELATDSAVRRARTLPDR</sequence>
<dbReference type="AlphaFoldDB" id="A0A542DLN7"/>
<organism evidence="2 3">
    <name type="scientific">Amycolatopsis cihanbeyliensis</name>
    <dbReference type="NCBI Taxonomy" id="1128664"/>
    <lineage>
        <taxon>Bacteria</taxon>
        <taxon>Bacillati</taxon>
        <taxon>Actinomycetota</taxon>
        <taxon>Actinomycetes</taxon>
        <taxon>Pseudonocardiales</taxon>
        <taxon>Pseudonocardiaceae</taxon>
        <taxon>Amycolatopsis</taxon>
    </lineage>
</organism>
<evidence type="ECO:0000313" key="3">
    <source>
        <dbReference type="Proteomes" id="UP000320876"/>
    </source>
</evidence>
<keyword evidence="3" id="KW-1185">Reference proteome</keyword>
<feature type="transmembrane region" description="Helical" evidence="1">
    <location>
        <begin position="51"/>
        <end position="70"/>
    </location>
</feature>
<keyword evidence="1" id="KW-0472">Membrane</keyword>
<accession>A0A542DLN7</accession>
<evidence type="ECO:0000256" key="1">
    <source>
        <dbReference type="SAM" id="Phobius"/>
    </source>
</evidence>
<feature type="transmembrane region" description="Helical" evidence="1">
    <location>
        <begin position="133"/>
        <end position="152"/>
    </location>
</feature>
<evidence type="ECO:0000313" key="2">
    <source>
        <dbReference type="EMBL" id="TQJ04006.1"/>
    </source>
</evidence>
<dbReference type="RefSeq" id="WP_141999749.1">
    <property type="nucleotide sequence ID" value="NZ_VFML01000001.1"/>
</dbReference>
<keyword evidence="1" id="KW-0812">Transmembrane</keyword>
<proteinExistence type="predicted"/>
<evidence type="ECO:0008006" key="4">
    <source>
        <dbReference type="Google" id="ProtNLM"/>
    </source>
</evidence>
<feature type="transmembrane region" description="Helical" evidence="1">
    <location>
        <begin position="21"/>
        <end position="45"/>
    </location>
</feature>
<keyword evidence="1" id="KW-1133">Transmembrane helix</keyword>
<dbReference type="OrthoDB" id="3627672at2"/>
<name>A0A542DLN7_AMYCI</name>